<dbReference type="InterPro" id="IPR004358">
    <property type="entry name" value="Sig_transdc_His_kin-like_C"/>
</dbReference>
<evidence type="ECO:0000313" key="19">
    <source>
        <dbReference type="Proteomes" id="UP000518605"/>
    </source>
</evidence>
<feature type="transmembrane region" description="Helical" evidence="16">
    <location>
        <begin position="37"/>
        <end position="57"/>
    </location>
</feature>
<feature type="transmembrane region" description="Helical" evidence="16">
    <location>
        <begin position="69"/>
        <end position="94"/>
    </location>
</feature>
<evidence type="ECO:0000256" key="6">
    <source>
        <dbReference type="ARBA" id="ARBA00022553"/>
    </source>
</evidence>
<dbReference type="InterPro" id="IPR011620">
    <property type="entry name" value="Sig_transdc_His_kinase_LytS_TM"/>
</dbReference>
<feature type="transmembrane region" description="Helical" evidence="16">
    <location>
        <begin position="7"/>
        <end position="25"/>
    </location>
</feature>
<feature type="transmembrane region" description="Helical" evidence="16">
    <location>
        <begin position="106"/>
        <end position="127"/>
    </location>
</feature>
<dbReference type="PANTHER" id="PTHR43711:SF26">
    <property type="entry name" value="SENSOR HISTIDINE KINASE RCSC"/>
    <property type="match status" value="1"/>
</dbReference>
<evidence type="ECO:0000259" key="17">
    <source>
        <dbReference type="PROSITE" id="PS50109"/>
    </source>
</evidence>
<dbReference type="GO" id="GO:0000155">
    <property type="term" value="F:phosphorelay sensor kinase activity"/>
    <property type="evidence" value="ECO:0007669"/>
    <property type="project" value="InterPro"/>
</dbReference>
<dbReference type="EC" id="2.7.13.3" evidence="4"/>
<dbReference type="PROSITE" id="PS50109">
    <property type="entry name" value="HIS_KIN"/>
    <property type="match status" value="1"/>
</dbReference>
<keyword evidence="6" id="KW-0597">Phosphoprotein</keyword>
<keyword evidence="19" id="KW-1185">Reference proteome</keyword>
<dbReference type="InterPro" id="IPR003594">
    <property type="entry name" value="HATPase_dom"/>
</dbReference>
<evidence type="ECO:0000256" key="3">
    <source>
        <dbReference type="ARBA" id="ARBA00006402"/>
    </source>
</evidence>
<evidence type="ECO:0000256" key="2">
    <source>
        <dbReference type="ARBA" id="ARBA00004651"/>
    </source>
</evidence>
<dbReference type="PANTHER" id="PTHR43711">
    <property type="entry name" value="TWO-COMPONENT HISTIDINE KINASE"/>
    <property type="match status" value="1"/>
</dbReference>
<dbReference type="GO" id="GO:0071555">
    <property type="term" value="P:cell wall organization"/>
    <property type="evidence" value="ECO:0007669"/>
    <property type="project" value="InterPro"/>
</dbReference>
<dbReference type="SMART" id="SM00387">
    <property type="entry name" value="HATPase_c"/>
    <property type="match status" value="1"/>
</dbReference>
<dbReference type="Proteomes" id="UP000518605">
    <property type="component" value="Unassembled WGS sequence"/>
</dbReference>
<keyword evidence="14 16" id="KW-0472">Membrane</keyword>
<dbReference type="InterPro" id="IPR036890">
    <property type="entry name" value="HATPase_C_sf"/>
</dbReference>
<feature type="domain" description="Histidine kinase" evidence="17">
    <location>
        <begin position="242"/>
        <end position="463"/>
    </location>
</feature>
<keyword evidence="13" id="KW-0902">Two-component regulatory system</keyword>
<evidence type="ECO:0000256" key="15">
    <source>
        <dbReference type="ARBA" id="ARBA00074306"/>
    </source>
</evidence>
<comment type="subcellular location">
    <subcellularLocation>
        <location evidence="2">Cell membrane</location>
        <topology evidence="2">Multi-pass membrane protein</topology>
    </subcellularLocation>
</comment>
<dbReference type="Pfam" id="PF07694">
    <property type="entry name" value="5TM-5TMR_LYT"/>
    <property type="match status" value="1"/>
</dbReference>
<dbReference type="GO" id="GO:0005524">
    <property type="term" value="F:ATP binding"/>
    <property type="evidence" value="ECO:0007669"/>
    <property type="project" value="UniProtKB-KW"/>
</dbReference>
<keyword evidence="8 16" id="KW-0812">Transmembrane</keyword>
<dbReference type="CDD" id="cd00082">
    <property type="entry name" value="HisKA"/>
    <property type="match status" value="1"/>
</dbReference>
<accession>A0A7W5GDX7</accession>
<name>A0A7W5GDX7_9BACL</name>
<evidence type="ECO:0000256" key="4">
    <source>
        <dbReference type="ARBA" id="ARBA00012438"/>
    </source>
</evidence>
<dbReference type="SUPFAM" id="SSF47384">
    <property type="entry name" value="Homodimeric domain of signal transducing histidine kinase"/>
    <property type="match status" value="1"/>
</dbReference>
<dbReference type="GO" id="GO:0005886">
    <property type="term" value="C:plasma membrane"/>
    <property type="evidence" value="ECO:0007669"/>
    <property type="project" value="UniProtKB-SubCell"/>
</dbReference>
<keyword evidence="10 18" id="KW-0418">Kinase</keyword>
<evidence type="ECO:0000256" key="7">
    <source>
        <dbReference type="ARBA" id="ARBA00022679"/>
    </source>
</evidence>
<reference evidence="18 19" key="1">
    <citation type="submission" date="2020-08" db="EMBL/GenBank/DDBJ databases">
        <title>Genomic Encyclopedia of Type Strains, Phase III (KMG-III): the genomes of soil and plant-associated and newly described type strains.</title>
        <authorList>
            <person name="Whitman W."/>
        </authorList>
    </citation>
    <scope>NUCLEOTIDE SEQUENCE [LARGE SCALE GENOMIC DNA]</scope>
    <source>
        <strain evidence="18 19">CECT 8234</strain>
    </source>
</reference>
<evidence type="ECO:0000256" key="12">
    <source>
        <dbReference type="ARBA" id="ARBA00022989"/>
    </source>
</evidence>
<dbReference type="Gene3D" id="3.30.565.10">
    <property type="entry name" value="Histidine kinase-like ATPase, C-terminal domain"/>
    <property type="match status" value="1"/>
</dbReference>
<dbReference type="CDD" id="cd16922">
    <property type="entry name" value="HATPase_EvgS-ArcB-TorS-like"/>
    <property type="match status" value="1"/>
</dbReference>
<dbReference type="Pfam" id="PF00512">
    <property type="entry name" value="HisKA"/>
    <property type="match status" value="1"/>
</dbReference>
<dbReference type="Pfam" id="PF02518">
    <property type="entry name" value="HATPase_c"/>
    <property type="match status" value="1"/>
</dbReference>
<keyword evidence="7 18" id="KW-0808">Transferase</keyword>
<keyword evidence="5" id="KW-1003">Cell membrane</keyword>
<dbReference type="Gene3D" id="1.10.287.130">
    <property type="match status" value="1"/>
</dbReference>
<proteinExistence type="inferred from homology"/>
<protein>
    <recommendedName>
        <fullName evidence="15">Circadian input-output histidine kinase CikA</fullName>
        <ecNumber evidence="4">2.7.13.3</ecNumber>
    </recommendedName>
</protein>
<evidence type="ECO:0000313" key="18">
    <source>
        <dbReference type="EMBL" id="MBB3156310.1"/>
    </source>
</evidence>
<sequence>MNFYVSFFTNISILITCAYLFNLLYKNLFQNASDTTKNVVLILTFIFSGWLAMKVGLQLHKGPVFDLRVVPIIFATLMIRNPVHVLIIGIGIAASRYGVNGITPNALTGSINITILAFVSAGLVRLYRGKQSWSYPKKAAISLFTINIIQVMGIAIFGAVDRQQYLKNIMPYTLPLSILLGAFFIFIIYDFYKEQLLVDELRNKNLILIEQKQELLCTQKALEEKAAQILKDSKYKSEFMSNMSHELRTPLNSIILLSELIGENEAKDEYSENKQYADIINGSSQELLRIINDILDLSKIEAGKMEIDWGEISMEDITQLLYHQILPMAEKKKLSFQISIEDTAPELFVTDGLRLSQILRNLLFNAVKFTDSGSIRLEIRKDSFTDSIVFSVKDTGIGIDEENQKLVFDAFLQEDSTLKRKYEGTGLGLSISHQLARLLGGSLALNSIKGVGSEFTLRLPIQPKVE</sequence>
<evidence type="ECO:0000256" key="5">
    <source>
        <dbReference type="ARBA" id="ARBA00022475"/>
    </source>
</evidence>
<gene>
    <name evidence="18" type="ORF">FHS16_006434</name>
</gene>
<evidence type="ECO:0000256" key="1">
    <source>
        <dbReference type="ARBA" id="ARBA00000085"/>
    </source>
</evidence>
<dbReference type="RefSeq" id="WP_183571654.1">
    <property type="nucleotide sequence ID" value="NZ_CBCSLB010000051.1"/>
</dbReference>
<comment type="catalytic activity">
    <reaction evidence="1">
        <text>ATP + protein L-histidine = ADP + protein N-phospho-L-histidine.</text>
        <dbReference type="EC" id="2.7.13.3"/>
    </reaction>
</comment>
<keyword evidence="9" id="KW-0547">Nucleotide-binding</keyword>
<comment type="caution">
    <text evidence="18">The sequence shown here is derived from an EMBL/GenBank/DDBJ whole genome shotgun (WGS) entry which is preliminary data.</text>
</comment>
<evidence type="ECO:0000256" key="11">
    <source>
        <dbReference type="ARBA" id="ARBA00022840"/>
    </source>
</evidence>
<evidence type="ECO:0000256" key="9">
    <source>
        <dbReference type="ARBA" id="ARBA00022741"/>
    </source>
</evidence>
<dbReference type="EMBL" id="JACHXW010000040">
    <property type="protein sequence ID" value="MBB3156310.1"/>
    <property type="molecule type" value="Genomic_DNA"/>
</dbReference>
<feature type="transmembrane region" description="Helical" evidence="16">
    <location>
        <begin position="172"/>
        <end position="192"/>
    </location>
</feature>
<dbReference type="InterPro" id="IPR005467">
    <property type="entry name" value="His_kinase_dom"/>
</dbReference>
<evidence type="ECO:0000256" key="8">
    <source>
        <dbReference type="ARBA" id="ARBA00022692"/>
    </source>
</evidence>
<evidence type="ECO:0000256" key="10">
    <source>
        <dbReference type="ARBA" id="ARBA00022777"/>
    </source>
</evidence>
<feature type="transmembrane region" description="Helical" evidence="16">
    <location>
        <begin position="139"/>
        <end position="160"/>
    </location>
</feature>
<dbReference type="SMART" id="SM00388">
    <property type="entry name" value="HisKA"/>
    <property type="match status" value="1"/>
</dbReference>
<keyword evidence="11" id="KW-0067">ATP-binding</keyword>
<organism evidence="18 19">
    <name type="scientific">Paenibacillus endophyticus</name>
    <dbReference type="NCBI Taxonomy" id="1294268"/>
    <lineage>
        <taxon>Bacteria</taxon>
        <taxon>Bacillati</taxon>
        <taxon>Bacillota</taxon>
        <taxon>Bacilli</taxon>
        <taxon>Bacillales</taxon>
        <taxon>Paenibacillaceae</taxon>
        <taxon>Paenibacillus</taxon>
    </lineage>
</organism>
<evidence type="ECO:0000256" key="14">
    <source>
        <dbReference type="ARBA" id="ARBA00023136"/>
    </source>
</evidence>
<dbReference type="AlphaFoldDB" id="A0A7W5GDX7"/>
<keyword evidence="12 16" id="KW-1133">Transmembrane helix</keyword>
<dbReference type="PRINTS" id="PR00344">
    <property type="entry name" value="BCTRLSENSOR"/>
</dbReference>
<dbReference type="InterPro" id="IPR050736">
    <property type="entry name" value="Sensor_HK_Regulatory"/>
</dbReference>
<evidence type="ECO:0000256" key="16">
    <source>
        <dbReference type="SAM" id="Phobius"/>
    </source>
</evidence>
<comment type="similarity">
    <text evidence="3">In the N-terminal section; belongs to the phytochrome family.</text>
</comment>
<dbReference type="FunFam" id="3.30.565.10:FF:000010">
    <property type="entry name" value="Sensor histidine kinase RcsC"/>
    <property type="match status" value="1"/>
</dbReference>
<dbReference type="SUPFAM" id="SSF55874">
    <property type="entry name" value="ATPase domain of HSP90 chaperone/DNA topoisomerase II/histidine kinase"/>
    <property type="match status" value="1"/>
</dbReference>
<dbReference type="InterPro" id="IPR036097">
    <property type="entry name" value="HisK_dim/P_sf"/>
</dbReference>
<dbReference type="InterPro" id="IPR003661">
    <property type="entry name" value="HisK_dim/P_dom"/>
</dbReference>
<evidence type="ECO:0000256" key="13">
    <source>
        <dbReference type="ARBA" id="ARBA00023012"/>
    </source>
</evidence>